<reference evidence="1 2" key="1">
    <citation type="journal article" date="2015" name="Proc. Natl. Acad. Sci. U.S.A.">
        <title>The resurrection genome of Boea hygrometrica: A blueprint for survival of dehydration.</title>
        <authorList>
            <person name="Xiao L."/>
            <person name="Yang G."/>
            <person name="Zhang L."/>
            <person name="Yang X."/>
            <person name="Zhao S."/>
            <person name="Ji Z."/>
            <person name="Zhou Q."/>
            <person name="Hu M."/>
            <person name="Wang Y."/>
            <person name="Chen M."/>
            <person name="Xu Y."/>
            <person name="Jin H."/>
            <person name="Xiao X."/>
            <person name="Hu G."/>
            <person name="Bao F."/>
            <person name="Hu Y."/>
            <person name="Wan P."/>
            <person name="Li L."/>
            <person name="Deng X."/>
            <person name="Kuang T."/>
            <person name="Xiang C."/>
            <person name="Zhu J.K."/>
            <person name="Oliver M.J."/>
            <person name="He Y."/>
        </authorList>
    </citation>
    <scope>NUCLEOTIDE SEQUENCE [LARGE SCALE GENOMIC DNA]</scope>
    <source>
        <strain evidence="2">cv. XS01</strain>
    </source>
</reference>
<gene>
    <name evidence="1" type="ORF">F511_37195</name>
</gene>
<dbReference type="EMBL" id="KV017201">
    <property type="protein sequence ID" value="KZV18800.1"/>
    <property type="molecule type" value="Genomic_DNA"/>
</dbReference>
<protein>
    <submittedName>
        <fullName evidence="1">Uncharacterized protein</fullName>
    </submittedName>
</protein>
<accession>A0A2Z7AAS0</accession>
<name>A0A2Z7AAS0_9LAMI</name>
<dbReference type="Proteomes" id="UP000250235">
    <property type="component" value="Unassembled WGS sequence"/>
</dbReference>
<evidence type="ECO:0000313" key="1">
    <source>
        <dbReference type="EMBL" id="KZV18800.1"/>
    </source>
</evidence>
<evidence type="ECO:0000313" key="2">
    <source>
        <dbReference type="Proteomes" id="UP000250235"/>
    </source>
</evidence>
<keyword evidence="2" id="KW-1185">Reference proteome</keyword>
<dbReference type="AlphaFoldDB" id="A0A2Z7AAS0"/>
<organism evidence="1 2">
    <name type="scientific">Dorcoceras hygrometricum</name>
    <dbReference type="NCBI Taxonomy" id="472368"/>
    <lineage>
        <taxon>Eukaryota</taxon>
        <taxon>Viridiplantae</taxon>
        <taxon>Streptophyta</taxon>
        <taxon>Embryophyta</taxon>
        <taxon>Tracheophyta</taxon>
        <taxon>Spermatophyta</taxon>
        <taxon>Magnoliopsida</taxon>
        <taxon>eudicotyledons</taxon>
        <taxon>Gunneridae</taxon>
        <taxon>Pentapetalae</taxon>
        <taxon>asterids</taxon>
        <taxon>lamiids</taxon>
        <taxon>Lamiales</taxon>
        <taxon>Gesneriaceae</taxon>
        <taxon>Didymocarpoideae</taxon>
        <taxon>Trichosporeae</taxon>
        <taxon>Loxocarpinae</taxon>
        <taxon>Dorcoceras</taxon>
    </lineage>
</organism>
<sequence length="214" mass="23616">MVYLVTHAMSVFDLQDVCMIIGSLATLDLPMVDDLIGIFELKGSYCMLTMTDWFLLALSVIPRGSWDDVARRFTMIRWLLVGQTSFCTVNSASAQSADKSAVTSTVSSQTQLLLSQQSAISSQQSAVQSAVSCWTINSAAGRSNQLLDGQINCWTVNSALTNENSDFGREFHFEPTIRALFSIQISVISKLCFCTDFAVVIWVYGIFRTLGYLV</sequence>
<proteinExistence type="predicted"/>